<sequence length="344" mass="41352">FFSFCKSKSINNQKSIMLNNISYYWYDYWKENGHPYTMNNYWICMNGPTRIIMIIIGYLYFCLSLGPSLMMNRKPFELRRIMLCYNIITVVLNLYFFLQSLYYLKFGIRLFDFKFPDHNNITVNDIEQITLIHFYLWTKLFDLFDTIFFVLRKKYNQISGLHLYHHSIVPLLGYCAFCIAPTAPCLGIFPFFNTIIHCIMYSYYALAALGPRIQPYLWWKRYITQLQLAQFVIYGLYLIPFFKYQQGYPIKFWRFIAAPQPIIFFYLFYRFYKQSYTTTTTTTKTTRTHQQRHSLNNDTKCNNNLIAQTNENGSLEIRQRINHHNNNDLNNNLNDDGKKENSIK</sequence>
<dbReference type="PANTHER" id="PTHR11157:SF69">
    <property type="entry name" value="ELONGATION OF VERY LONG CHAIN FATTY ACIDS PROTEIN 7"/>
    <property type="match status" value="1"/>
</dbReference>
<organism evidence="12 13">
    <name type="scientific">Dermatophagoides pteronyssinus</name>
    <name type="common">European house dust mite</name>
    <dbReference type="NCBI Taxonomy" id="6956"/>
    <lineage>
        <taxon>Eukaryota</taxon>
        <taxon>Metazoa</taxon>
        <taxon>Ecdysozoa</taxon>
        <taxon>Arthropoda</taxon>
        <taxon>Chelicerata</taxon>
        <taxon>Arachnida</taxon>
        <taxon>Acari</taxon>
        <taxon>Acariformes</taxon>
        <taxon>Sarcoptiformes</taxon>
        <taxon>Astigmata</taxon>
        <taxon>Psoroptidia</taxon>
        <taxon>Analgoidea</taxon>
        <taxon>Pyroglyphidae</taxon>
        <taxon>Dermatophagoidinae</taxon>
        <taxon>Dermatophagoides</taxon>
    </lineage>
</organism>
<keyword evidence="2 10" id="KW-0444">Lipid biosynthesis</keyword>
<evidence type="ECO:0000256" key="5">
    <source>
        <dbReference type="ARBA" id="ARBA00022832"/>
    </source>
</evidence>
<reference evidence="12 13" key="1">
    <citation type="journal article" date="2018" name="J. Allergy Clin. Immunol.">
        <title>High-quality assembly of Dermatophagoides pteronyssinus genome and transcriptome reveals a wide range of novel allergens.</title>
        <authorList>
            <person name="Liu X.Y."/>
            <person name="Yang K.Y."/>
            <person name="Wang M.Q."/>
            <person name="Kwok J.S."/>
            <person name="Zeng X."/>
            <person name="Yang Z."/>
            <person name="Xiao X.J."/>
            <person name="Lau C.P."/>
            <person name="Li Y."/>
            <person name="Huang Z.M."/>
            <person name="Ba J.G."/>
            <person name="Yim A.K."/>
            <person name="Ouyang C.Y."/>
            <person name="Ngai S.M."/>
            <person name="Chan T.F."/>
            <person name="Leung E.L."/>
            <person name="Liu L."/>
            <person name="Liu Z.G."/>
            <person name="Tsui S.K."/>
        </authorList>
    </citation>
    <scope>NUCLEOTIDE SEQUENCE [LARGE SCALE GENOMIC DNA]</scope>
    <source>
        <strain evidence="12">Derp</strain>
    </source>
</reference>
<dbReference type="Proteomes" id="UP000887458">
    <property type="component" value="Unassembled WGS sequence"/>
</dbReference>
<feature type="transmembrane region" description="Helical" evidence="10">
    <location>
        <begin position="51"/>
        <end position="71"/>
    </location>
</feature>
<keyword evidence="6 10" id="KW-1133">Transmembrane helix</keyword>
<evidence type="ECO:0000256" key="3">
    <source>
        <dbReference type="ARBA" id="ARBA00022679"/>
    </source>
</evidence>
<keyword evidence="9 10" id="KW-0275">Fatty acid biosynthesis</keyword>
<feature type="transmembrane region" description="Helical" evidence="10">
    <location>
        <begin position="252"/>
        <end position="269"/>
    </location>
</feature>
<comment type="catalytic activity">
    <reaction evidence="10">
        <text>a very-long-chain acyl-CoA + malonyl-CoA + H(+) = a very-long-chain 3-oxoacyl-CoA + CO2 + CoA</text>
        <dbReference type="Rhea" id="RHEA:32727"/>
        <dbReference type="ChEBI" id="CHEBI:15378"/>
        <dbReference type="ChEBI" id="CHEBI:16526"/>
        <dbReference type="ChEBI" id="CHEBI:57287"/>
        <dbReference type="ChEBI" id="CHEBI:57384"/>
        <dbReference type="ChEBI" id="CHEBI:90725"/>
        <dbReference type="ChEBI" id="CHEBI:90736"/>
        <dbReference type="EC" id="2.3.1.199"/>
    </reaction>
</comment>
<evidence type="ECO:0000256" key="9">
    <source>
        <dbReference type="ARBA" id="ARBA00023160"/>
    </source>
</evidence>
<evidence type="ECO:0000313" key="13">
    <source>
        <dbReference type="Proteomes" id="UP000887458"/>
    </source>
</evidence>
<reference evidence="12 13" key="2">
    <citation type="journal article" date="2022" name="Mol. Biol. Evol.">
        <title>Comparative Genomics Reveals Insights into the Divergent Evolution of Astigmatic Mites and Household Pest Adaptations.</title>
        <authorList>
            <person name="Xiong Q."/>
            <person name="Wan A.T."/>
            <person name="Liu X."/>
            <person name="Fung C.S."/>
            <person name="Xiao X."/>
            <person name="Malainual N."/>
            <person name="Hou J."/>
            <person name="Wang L."/>
            <person name="Wang M."/>
            <person name="Yang K.Y."/>
            <person name="Cui Y."/>
            <person name="Leung E.L."/>
            <person name="Nong W."/>
            <person name="Shin S.K."/>
            <person name="Au S.W."/>
            <person name="Jeong K.Y."/>
            <person name="Chew F.T."/>
            <person name="Hui J.H."/>
            <person name="Leung T.F."/>
            <person name="Tungtrongchitr A."/>
            <person name="Zhong N."/>
            <person name="Liu Z."/>
            <person name="Tsui S.K."/>
        </authorList>
    </citation>
    <scope>NUCLEOTIDE SEQUENCE [LARGE SCALE GENOMIC DNA]</scope>
    <source>
        <strain evidence="12">Derp</strain>
    </source>
</reference>
<feature type="transmembrane region" description="Helical" evidence="10">
    <location>
        <begin position="163"/>
        <end position="182"/>
    </location>
</feature>
<keyword evidence="4 10" id="KW-0812">Transmembrane</keyword>
<keyword evidence="7 10" id="KW-0443">Lipid metabolism</keyword>
<dbReference type="EC" id="2.3.1.199" evidence="10"/>
<keyword evidence="13" id="KW-1185">Reference proteome</keyword>
<proteinExistence type="inferred from homology"/>
<name>A0ABQ8IQP0_DERPT</name>
<feature type="region of interest" description="Disordered" evidence="11">
    <location>
        <begin position="323"/>
        <end position="344"/>
    </location>
</feature>
<feature type="transmembrane region" description="Helical" evidence="10">
    <location>
        <begin position="132"/>
        <end position="151"/>
    </location>
</feature>
<feature type="non-terminal residue" evidence="12">
    <location>
        <position position="1"/>
    </location>
</feature>
<evidence type="ECO:0000256" key="10">
    <source>
        <dbReference type="RuleBase" id="RU361115"/>
    </source>
</evidence>
<evidence type="ECO:0000256" key="1">
    <source>
        <dbReference type="ARBA" id="ARBA00004141"/>
    </source>
</evidence>
<gene>
    <name evidence="12" type="ORF">DERP_006458</name>
</gene>
<dbReference type="PANTHER" id="PTHR11157">
    <property type="entry name" value="FATTY ACID ACYL TRANSFERASE-RELATED"/>
    <property type="match status" value="1"/>
</dbReference>
<keyword evidence="8 10" id="KW-0472">Membrane</keyword>
<evidence type="ECO:0000256" key="11">
    <source>
        <dbReference type="SAM" id="MobiDB-lite"/>
    </source>
</evidence>
<protein>
    <recommendedName>
        <fullName evidence="10">Elongation of very long chain fatty acids protein</fullName>
        <ecNumber evidence="10">2.3.1.199</ecNumber>
    </recommendedName>
    <alternativeName>
        <fullName evidence="10">Very-long-chain 3-oxoacyl-CoA synthase</fullName>
    </alternativeName>
</protein>
<comment type="similarity">
    <text evidence="10">Belongs to the ELO family.</text>
</comment>
<feature type="transmembrane region" description="Helical" evidence="10">
    <location>
        <begin position="222"/>
        <end position="240"/>
    </location>
</feature>
<evidence type="ECO:0000256" key="7">
    <source>
        <dbReference type="ARBA" id="ARBA00023098"/>
    </source>
</evidence>
<feature type="transmembrane region" description="Helical" evidence="10">
    <location>
        <begin position="188"/>
        <end position="210"/>
    </location>
</feature>
<keyword evidence="3 10" id="KW-0808">Transferase</keyword>
<keyword evidence="5 10" id="KW-0276">Fatty acid metabolism</keyword>
<dbReference type="InterPro" id="IPR002076">
    <property type="entry name" value="ELO_fam"/>
</dbReference>
<evidence type="ECO:0000256" key="2">
    <source>
        <dbReference type="ARBA" id="ARBA00022516"/>
    </source>
</evidence>
<evidence type="ECO:0000256" key="4">
    <source>
        <dbReference type="ARBA" id="ARBA00022692"/>
    </source>
</evidence>
<dbReference type="EMBL" id="NJHN03000129">
    <property type="protein sequence ID" value="KAH9412497.1"/>
    <property type="molecule type" value="Genomic_DNA"/>
</dbReference>
<evidence type="ECO:0000256" key="8">
    <source>
        <dbReference type="ARBA" id="ARBA00023136"/>
    </source>
</evidence>
<comment type="subcellular location">
    <subcellularLocation>
        <location evidence="1">Membrane</location>
        <topology evidence="1">Multi-pass membrane protein</topology>
    </subcellularLocation>
</comment>
<feature type="transmembrane region" description="Helical" evidence="10">
    <location>
        <begin position="83"/>
        <end position="104"/>
    </location>
</feature>
<evidence type="ECO:0000313" key="12">
    <source>
        <dbReference type="EMBL" id="KAH9412497.1"/>
    </source>
</evidence>
<evidence type="ECO:0000256" key="6">
    <source>
        <dbReference type="ARBA" id="ARBA00022989"/>
    </source>
</evidence>
<dbReference type="Pfam" id="PF01151">
    <property type="entry name" value="ELO"/>
    <property type="match status" value="1"/>
</dbReference>
<accession>A0ABQ8IQP0</accession>
<comment type="caution">
    <text evidence="12">The sequence shown here is derived from an EMBL/GenBank/DDBJ whole genome shotgun (WGS) entry which is preliminary data.</text>
</comment>
<feature type="compositionally biased region" description="Basic and acidic residues" evidence="11">
    <location>
        <begin position="335"/>
        <end position="344"/>
    </location>
</feature>